<feature type="transmembrane region" description="Helical" evidence="3">
    <location>
        <begin position="411"/>
        <end position="433"/>
    </location>
</feature>
<dbReference type="PANTHER" id="PTHR22550">
    <property type="entry name" value="SPORE GERMINATION PROTEIN"/>
    <property type="match status" value="1"/>
</dbReference>
<evidence type="ECO:0000256" key="2">
    <source>
        <dbReference type="ARBA" id="ARBA00023136"/>
    </source>
</evidence>
<keyword evidence="3" id="KW-0812">Transmembrane</keyword>
<feature type="transmembrane region" description="Helical" evidence="3">
    <location>
        <begin position="357"/>
        <end position="375"/>
    </location>
</feature>
<sequence>MDSKISIHIEENETYIRNRLKNCDDCIIRPMLLGEEKKIRCLVVYIEVAVSNMMLEDSVIGKLVNHMWEMPAGEILQFVKDNGMGISDVQPLDTMDAAFASMLAGNAVFFLDGYAKAIKVSSKGYPNLSVAEASREKVLRGSKEGFTDAVKTNSALVRKRIRDTRLKVKQKTLGERSQTVVQLLYMEDLIRPELLQDIEDRLDSFVIDGVLDSGILEQLTEDSWLSPFPQFQTTERPDKCAAEILNGRILLLCDHSPIGMLLPAAFSDFLQVSEDHYNRFEIVSLQRLIRYAAVLFTMLFSGTYLAVTNFHTQVLPASLILSFSEARQGVPFPGVLEILFMELAFETIREAGVRMPGPLGGTIGIVGGLIVGQAAVEANLVSPIVVVVVAVTALCSLAIPNEEFSAPFRLLKFGFLLLGGTLGVFGILLGLYLTASHLAGLKSFGIPYLTPFAARIKAGYRGERDSVIRAPFRFLTRRPLYAQKDQKVRLRMEASSAEGRIRQREKKGGK</sequence>
<keyword evidence="5" id="KW-1185">Reference proteome</keyword>
<dbReference type="Proteomes" id="UP000250003">
    <property type="component" value="Chromosome"/>
</dbReference>
<protein>
    <submittedName>
        <fullName evidence="4">Spore germination protein</fullName>
    </submittedName>
</protein>
<dbReference type="GO" id="GO:0009847">
    <property type="term" value="P:spore germination"/>
    <property type="evidence" value="ECO:0007669"/>
    <property type="project" value="InterPro"/>
</dbReference>
<evidence type="ECO:0000313" key="4">
    <source>
        <dbReference type="EMBL" id="AWY99173.1"/>
    </source>
</evidence>
<dbReference type="KEGG" id="blau:DQQ01_14775"/>
<dbReference type="EMBL" id="CP030280">
    <property type="protein sequence ID" value="AWY99173.1"/>
    <property type="molecule type" value="Genomic_DNA"/>
</dbReference>
<dbReference type="RefSeq" id="WP_111920617.1">
    <property type="nucleotide sequence ID" value="NZ_CAUWHR010000006.1"/>
</dbReference>
<proteinExistence type="inferred from homology"/>
<feature type="transmembrane region" description="Helical" evidence="3">
    <location>
        <begin position="381"/>
        <end position="399"/>
    </location>
</feature>
<name>A0A2Z4UDK9_9FIRM</name>
<dbReference type="InterPro" id="IPR004995">
    <property type="entry name" value="Spore_Ger"/>
</dbReference>
<feature type="transmembrane region" description="Helical" evidence="3">
    <location>
        <begin position="288"/>
        <end position="307"/>
    </location>
</feature>
<dbReference type="InterPro" id="IPR050768">
    <property type="entry name" value="UPF0353/GerABKA_families"/>
</dbReference>
<gene>
    <name evidence="4" type="ORF">DQQ01_14775</name>
</gene>
<keyword evidence="3" id="KW-1133">Transmembrane helix</keyword>
<dbReference type="PIRSF" id="PIRSF005690">
    <property type="entry name" value="GerBA"/>
    <property type="match status" value="1"/>
</dbReference>
<dbReference type="GO" id="GO:0016020">
    <property type="term" value="C:membrane"/>
    <property type="evidence" value="ECO:0007669"/>
    <property type="project" value="InterPro"/>
</dbReference>
<evidence type="ECO:0000256" key="3">
    <source>
        <dbReference type="SAM" id="Phobius"/>
    </source>
</evidence>
<evidence type="ECO:0000313" key="5">
    <source>
        <dbReference type="Proteomes" id="UP000250003"/>
    </source>
</evidence>
<dbReference type="OrthoDB" id="9772630at2"/>
<keyword evidence="2 3" id="KW-0472">Membrane</keyword>
<evidence type="ECO:0000256" key="1">
    <source>
        <dbReference type="ARBA" id="ARBA00005278"/>
    </source>
</evidence>
<dbReference type="Pfam" id="PF03323">
    <property type="entry name" value="GerA"/>
    <property type="match status" value="1"/>
</dbReference>
<organism evidence="4 5">
    <name type="scientific">Blautia argi</name>
    <dbReference type="NCBI Taxonomy" id="1912897"/>
    <lineage>
        <taxon>Bacteria</taxon>
        <taxon>Bacillati</taxon>
        <taxon>Bacillota</taxon>
        <taxon>Clostridia</taxon>
        <taxon>Lachnospirales</taxon>
        <taxon>Lachnospiraceae</taxon>
        <taxon>Blautia</taxon>
    </lineage>
</organism>
<reference evidence="5" key="1">
    <citation type="submission" date="2018-06" db="EMBL/GenBank/DDBJ databases">
        <title>Description of Blautia argi sp. nov., a new anaerobic isolated from dog feces.</title>
        <authorList>
            <person name="Chang Y.-H."/>
            <person name="Paek J."/>
            <person name="Shin Y."/>
        </authorList>
    </citation>
    <scope>NUCLEOTIDE SEQUENCE [LARGE SCALE GENOMIC DNA]</scope>
    <source>
        <strain evidence="5">KCTC 15426</strain>
    </source>
</reference>
<dbReference type="AlphaFoldDB" id="A0A2Z4UDK9"/>
<comment type="similarity">
    <text evidence="1">Belongs to the GerABKA family.</text>
</comment>
<dbReference type="PANTHER" id="PTHR22550:SF5">
    <property type="entry name" value="LEUCINE ZIPPER PROTEIN 4"/>
    <property type="match status" value="1"/>
</dbReference>
<accession>A0A2Z4UDK9</accession>